<dbReference type="PROSITE" id="PS51269">
    <property type="entry name" value="COMM"/>
    <property type="match status" value="1"/>
</dbReference>
<dbReference type="InterPro" id="IPR048676">
    <property type="entry name" value="COMMD9_N"/>
</dbReference>
<protein>
    <recommendedName>
        <fullName evidence="1">COMM domain-containing protein</fullName>
    </recommendedName>
</protein>
<organism evidence="2 3">
    <name type="scientific">Paratrimastix pyriformis</name>
    <dbReference type="NCBI Taxonomy" id="342808"/>
    <lineage>
        <taxon>Eukaryota</taxon>
        <taxon>Metamonada</taxon>
        <taxon>Preaxostyla</taxon>
        <taxon>Paratrimastigidae</taxon>
        <taxon>Paratrimastix</taxon>
    </lineage>
</organism>
<proteinExistence type="predicted"/>
<accession>A0ABQ8UW85</accession>
<evidence type="ECO:0000313" key="3">
    <source>
        <dbReference type="Proteomes" id="UP001141327"/>
    </source>
</evidence>
<dbReference type="PANTHER" id="PTHR15663">
    <property type="entry name" value="COMM DOMAIN-CONTAINING PROTEIN 9"/>
    <property type="match status" value="1"/>
</dbReference>
<reference evidence="2" key="1">
    <citation type="journal article" date="2022" name="bioRxiv">
        <title>Genomics of Preaxostyla Flagellates Illuminates Evolutionary Transitions and the Path Towards Mitochondrial Loss.</title>
        <authorList>
            <person name="Novak L.V.F."/>
            <person name="Treitli S.C."/>
            <person name="Pyrih J."/>
            <person name="Halakuc P."/>
            <person name="Pipaliya S.V."/>
            <person name="Vacek V."/>
            <person name="Brzon O."/>
            <person name="Soukal P."/>
            <person name="Eme L."/>
            <person name="Dacks J.B."/>
            <person name="Karnkowska A."/>
            <person name="Elias M."/>
            <person name="Hampl V."/>
        </authorList>
    </citation>
    <scope>NUCLEOTIDE SEQUENCE</scope>
    <source>
        <strain evidence="2">RCP-MX</strain>
    </source>
</reference>
<comment type="caution">
    <text evidence="2">The sequence shown here is derived from an EMBL/GenBank/DDBJ whole genome shotgun (WGS) entry which is preliminary data.</text>
</comment>
<feature type="domain" description="COMM" evidence="1">
    <location>
        <begin position="113"/>
        <end position="189"/>
    </location>
</feature>
<dbReference type="PANTHER" id="PTHR15663:SF4">
    <property type="entry name" value="COMM DOMAIN-CONTAINING PROTEIN 9"/>
    <property type="match status" value="1"/>
</dbReference>
<dbReference type="InterPro" id="IPR017920">
    <property type="entry name" value="COMM"/>
</dbReference>
<evidence type="ECO:0000259" key="1">
    <source>
        <dbReference type="PROSITE" id="PS51269"/>
    </source>
</evidence>
<evidence type="ECO:0000313" key="2">
    <source>
        <dbReference type="EMBL" id="KAJ4463133.1"/>
    </source>
</evidence>
<dbReference type="Pfam" id="PF20923">
    <property type="entry name" value="COMMD9_HN"/>
    <property type="match status" value="1"/>
</dbReference>
<sequence length="190" mass="20858">MEVLLGAPNRAALDNILDETFTHRHDRDFPAEKFQRIQDTLKISQEQAMNLRRTLTTFIQQCLSLPSFEKEAVQTLFPSGFHPQLQNLLSALVASKLPSWREASLAGVVGLPKYRGVEWSINLKSASNAAPAQGSSVPSAVVRLQLEKPSGRVGSRAQQEEVVFELSPGPLQVMLEGLGKIKDQLQSIAG</sequence>
<keyword evidence="3" id="KW-1185">Reference proteome</keyword>
<dbReference type="Proteomes" id="UP001141327">
    <property type="component" value="Unassembled WGS sequence"/>
</dbReference>
<name>A0ABQ8UW85_9EUKA</name>
<dbReference type="Pfam" id="PF07258">
    <property type="entry name" value="COMM_domain"/>
    <property type="match status" value="1"/>
</dbReference>
<gene>
    <name evidence="2" type="ORF">PAPYR_409</name>
</gene>
<dbReference type="InterPro" id="IPR037360">
    <property type="entry name" value="COMMD9"/>
</dbReference>
<dbReference type="EMBL" id="JAPMOS010000001">
    <property type="protein sequence ID" value="KAJ4463133.1"/>
    <property type="molecule type" value="Genomic_DNA"/>
</dbReference>